<evidence type="ECO:0000256" key="1">
    <source>
        <dbReference type="ARBA" id="ARBA00011738"/>
    </source>
</evidence>
<proteinExistence type="predicted"/>
<evidence type="ECO:0000256" key="5">
    <source>
        <dbReference type="PROSITE-ProRule" id="PRU00335"/>
    </source>
</evidence>
<dbReference type="InterPro" id="IPR001647">
    <property type="entry name" value="HTH_TetR"/>
</dbReference>
<dbReference type="Gene3D" id="1.10.10.60">
    <property type="entry name" value="Homeodomain-like"/>
    <property type="match status" value="1"/>
</dbReference>
<dbReference type="Pfam" id="PF00440">
    <property type="entry name" value="TetR_N"/>
    <property type="match status" value="1"/>
</dbReference>
<dbReference type="PANTHER" id="PTHR30055">
    <property type="entry name" value="HTH-TYPE TRANSCRIPTIONAL REGULATOR RUTR"/>
    <property type="match status" value="1"/>
</dbReference>
<dbReference type="InterPro" id="IPR036271">
    <property type="entry name" value="Tet_transcr_reg_TetR-rel_C_sf"/>
</dbReference>
<accession>A0AAD1MI18</accession>
<organism evidence="8 9">
    <name type="scientific">Mycolicibacter terrae</name>
    <dbReference type="NCBI Taxonomy" id="1788"/>
    <lineage>
        <taxon>Bacteria</taxon>
        <taxon>Bacillati</taxon>
        <taxon>Actinomycetota</taxon>
        <taxon>Actinomycetes</taxon>
        <taxon>Mycobacteriales</taxon>
        <taxon>Mycobacteriaceae</taxon>
        <taxon>Mycolicibacter</taxon>
    </lineage>
</organism>
<feature type="compositionally biased region" description="Polar residues" evidence="6">
    <location>
        <begin position="1"/>
        <end position="19"/>
    </location>
</feature>
<dbReference type="Proteomes" id="UP000467636">
    <property type="component" value="Chromosome"/>
</dbReference>
<dbReference type="PROSITE" id="PS50977">
    <property type="entry name" value="HTH_TETR_2"/>
    <property type="match status" value="1"/>
</dbReference>
<evidence type="ECO:0000256" key="6">
    <source>
        <dbReference type="SAM" id="MobiDB-lite"/>
    </source>
</evidence>
<dbReference type="PRINTS" id="PR00455">
    <property type="entry name" value="HTHTETR"/>
</dbReference>
<dbReference type="Pfam" id="PF16859">
    <property type="entry name" value="TetR_C_11"/>
    <property type="match status" value="1"/>
</dbReference>
<evidence type="ECO:0000313" key="9">
    <source>
        <dbReference type="Proteomes" id="UP000467636"/>
    </source>
</evidence>
<dbReference type="InterPro" id="IPR023772">
    <property type="entry name" value="DNA-bd_HTH_TetR-type_CS"/>
</dbReference>
<feature type="DNA-binding region" description="H-T-H motif" evidence="5">
    <location>
        <begin position="52"/>
        <end position="71"/>
    </location>
</feature>
<keyword evidence="3 5" id="KW-0238">DNA-binding</keyword>
<evidence type="ECO:0000313" key="8">
    <source>
        <dbReference type="EMBL" id="BBX23336.1"/>
    </source>
</evidence>
<dbReference type="InterPro" id="IPR050109">
    <property type="entry name" value="HTH-type_TetR-like_transc_reg"/>
</dbReference>
<name>A0AAD1MI18_9MYCO</name>
<dbReference type="EMBL" id="AP022564">
    <property type="protein sequence ID" value="BBX23336.1"/>
    <property type="molecule type" value="Genomic_DNA"/>
</dbReference>
<dbReference type="SUPFAM" id="SSF48498">
    <property type="entry name" value="Tetracyclin repressor-like, C-terminal domain"/>
    <property type="match status" value="1"/>
</dbReference>
<gene>
    <name evidence="8" type="ORF">MTER_27470</name>
</gene>
<dbReference type="PANTHER" id="PTHR30055:SF148">
    <property type="entry name" value="TETR-FAMILY TRANSCRIPTIONAL REGULATOR"/>
    <property type="match status" value="1"/>
</dbReference>
<comment type="subunit">
    <text evidence="1">Homodimer.</text>
</comment>
<reference evidence="8 9" key="1">
    <citation type="journal article" date="2019" name="Emerg. Microbes Infect.">
        <title>Comprehensive subspecies identification of 175 nontuberculous mycobacteria species based on 7547 genomic profiles.</title>
        <authorList>
            <person name="Matsumoto Y."/>
            <person name="Kinjo T."/>
            <person name="Motooka D."/>
            <person name="Nabeya D."/>
            <person name="Jung N."/>
            <person name="Uechi K."/>
            <person name="Horii T."/>
            <person name="Iida T."/>
            <person name="Fujita J."/>
            <person name="Nakamura S."/>
        </authorList>
    </citation>
    <scope>NUCLEOTIDE SEQUENCE [LARGE SCALE GENOMIC DNA]</scope>
    <source>
        <strain evidence="8 9">JCM 12143</strain>
    </source>
</reference>
<dbReference type="FunFam" id="1.10.10.60:FF:000141">
    <property type="entry name" value="TetR family transcriptional regulator"/>
    <property type="match status" value="1"/>
</dbReference>
<keyword evidence="4" id="KW-0804">Transcription</keyword>
<dbReference type="InterPro" id="IPR011075">
    <property type="entry name" value="TetR_C"/>
</dbReference>
<dbReference type="GO" id="GO:0000976">
    <property type="term" value="F:transcription cis-regulatory region binding"/>
    <property type="evidence" value="ECO:0007669"/>
    <property type="project" value="TreeGrafter"/>
</dbReference>
<feature type="domain" description="HTH tetR-type" evidence="7">
    <location>
        <begin position="29"/>
        <end position="89"/>
    </location>
</feature>
<evidence type="ECO:0000256" key="4">
    <source>
        <dbReference type="ARBA" id="ARBA00023163"/>
    </source>
</evidence>
<dbReference type="Gene3D" id="1.10.357.10">
    <property type="entry name" value="Tetracycline Repressor, domain 2"/>
    <property type="match status" value="1"/>
</dbReference>
<dbReference type="InterPro" id="IPR009057">
    <property type="entry name" value="Homeodomain-like_sf"/>
</dbReference>
<dbReference type="PROSITE" id="PS01081">
    <property type="entry name" value="HTH_TETR_1"/>
    <property type="match status" value="1"/>
</dbReference>
<dbReference type="GO" id="GO:0045892">
    <property type="term" value="P:negative regulation of DNA-templated transcription"/>
    <property type="evidence" value="ECO:0007669"/>
    <property type="project" value="UniProtKB-ARBA"/>
</dbReference>
<feature type="region of interest" description="Disordered" evidence="6">
    <location>
        <begin position="1"/>
        <end position="33"/>
    </location>
</feature>
<protein>
    <recommendedName>
        <fullName evidence="7">HTH tetR-type domain-containing protein</fullName>
    </recommendedName>
</protein>
<keyword evidence="9" id="KW-1185">Reference proteome</keyword>
<sequence length="215" mass="23585">MARESMANTRAMTADSESAPTGRGRPRNPRTEQAITEAARRLLARDGYDQVSIEAIAREADVSRPTVYRRWPSKTHLVFDAVFAAEVGDVLTSSGDFEADLRRFVARVFDFWRSPEVAAAALGILADRHRDPELFIRTQQLLDENTRAAFGALIRAGVDQGVLAPDVDVEIAYDALVGTSFYIAQVLAPDSLDGAADRLCSLVLRGLTTKENCDE</sequence>
<evidence type="ECO:0000256" key="2">
    <source>
        <dbReference type="ARBA" id="ARBA00023015"/>
    </source>
</evidence>
<dbReference type="SUPFAM" id="SSF46689">
    <property type="entry name" value="Homeodomain-like"/>
    <property type="match status" value="1"/>
</dbReference>
<evidence type="ECO:0000259" key="7">
    <source>
        <dbReference type="PROSITE" id="PS50977"/>
    </source>
</evidence>
<evidence type="ECO:0000256" key="3">
    <source>
        <dbReference type="ARBA" id="ARBA00023125"/>
    </source>
</evidence>
<dbReference type="GO" id="GO:0003700">
    <property type="term" value="F:DNA-binding transcription factor activity"/>
    <property type="evidence" value="ECO:0007669"/>
    <property type="project" value="TreeGrafter"/>
</dbReference>
<keyword evidence="2" id="KW-0805">Transcription regulation</keyword>
<dbReference type="AlphaFoldDB" id="A0AAD1MI18"/>